<evidence type="ECO:0000313" key="2">
    <source>
        <dbReference type="Proteomes" id="UP000610026"/>
    </source>
</evidence>
<proteinExistence type="predicted"/>
<evidence type="ECO:0000313" key="1">
    <source>
        <dbReference type="EMBL" id="QRE00647.1"/>
    </source>
</evidence>
<dbReference type="KEGG" id="vg:77947914"/>
<dbReference type="GeneID" id="77947914"/>
<keyword evidence="2" id="KW-1185">Reference proteome</keyword>
<sequence length="55" mass="6429">MDKWANSRPWRAKSKLCHCDGVWFSIRGAPHRRGGGSCIYNEKLYEETNHEPESH</sequence>
<name>A0A889IQP1_9CAUD</name>
<organism evidence="1 2">
    <name type="scientific">Pseudomonas phage Itty13</name>
    <dbReference type="NCBI Taxonomy" id="2805750"/>
    <lineage>
        <taxon>Viruses</taxon>
        <taxon>Duplodnaviria</taxon>
        <taxon>Heunggongvirae</taxon>
        <taxon>Uroviricota</taxon>
        <taxon>Caudoviricetes</taxon>
        <taxon>Ittyvirus</taxon>
        <taxon>Ittyvirus itty13</taxon>
    </lineage>
</organism>
<accession>A0A889IQP1</accession>
<dbReference type="Proteomes" id="UP000610026">
    <property type="component" value="Segment"/>
</dbReference>
<reference evidence="1" key="1">
    <citation type="submission" date="2021-01" db="EMBL/GenBank/DDBJ databases">
        <authorList>
            <person name="Ben Porat S."/>
            <person name="Alkalay-Oren S."/>
            <person name="Coppenhagen-Glazer S."/>
            <person name="Hazan R."/>
        </authorList>
    </citation>
    <scope>NUCLEOTIDE SEQUENCE</scope>
</reference>
<dbReference type="EMBL" id="MW460249">
    <property type="protein sequence ID" value="QRE00647.1"/>
    <property type="molecule type" value="Genomic_DNA"/>
</dbReference>
<protein>
    <submittedName>
        <fullName evidence="1">Uncharacterized protein</fullName>
    </submittedName>
</protein>
<dbReference type="RefSeq" id="YP_010671660.1">
    <property type="nucleotide sequence ID" value="NC_070969.1"/>
</dbReference>